<gene>
    <name evidence="1" type="ORF">HMPREF1090_03881</name>
</gene>
<dbReference type="HOGENOM" id="CLU_3078383_0_0_9"/>
<name>A0A0E2H7H2_9FIRM</name>
<proteinExistence type="predicted"/>
<dbReference type="GeneID" id="57960908"/>
<dbReference type="AlphaFoldDB" id="A0A0E2H7H2"/>
<protein>
    <submittedName>
        <fullName evidence="1">Uncharacterized protein</fullName>
    </submittedName>
</protein>
<evidence type="ECO:0000313" key="2">
    <source>
        <dbReference type="Proteomes" id="UP000013085"/>
    </source>
</evidence>
<organism evidence="1 2">
    <name type="scientific">[Clostridium] clostridioforme 90A8</name>
    <dbReference type="NCBI Taxonomy" id="999408"/>
    <lineage>
        <taxon>Bacteria</taxon>
        <taxon>Bacillati</taxon>
        <taxon>Bacillota</taxon>
        <taxon>Clostridia</taxon>
        <taxon>Lachnospirales</taxon>
        <taxon>Lachnospiraceae</taxon>
        <taxon>Enterocloster</taxon>
    </lineage>
</organism>
<evidence type="ECO:0000313" key="1">
    <source>
        <dbReference type="EMBL" id="ENZ11900.1"/>
    </source>
</evidence>
<reference evidence="1 2" key="1">
    <citation type="submission" date="2013-01" db="EMBL/GenBank/DDBJ databases">
        <title>The Genome Sequence of Clostridium clostridioforme 90A8.</title>
        <authorList>
            <consortium name="The Broad Institute Genome Sequencing Platform"/>
            <person name="Earl A."/>
            <person name="Ward D."/>
            <person name="Feldgarden M."/>
            <person name="Gevers D."/>
            <person name="Courvalin P."/>
            <person name="Lambert T."/>
            <person name="Walker B."/>
            <person name="Young S.K."/>
            <person name="Zeng Q."/>
            <person name="Gargeya S."/>
            <person name="Fitzgerald M."/>
            <person name="Haas B."/>
            <person name="Abouelleil A."/>
            <person name="Alvarado L."/>
            <person name="Arachchi H.M."/>
            <person name="Berlin A.M."/>
            <person name="Chapman S.B."/>
            <person name="Dewar J."/>
            <person name="Goldberg J."/>
            <person name="Griggs A."/>
            <person name="Gujja S."/>
            <person name="Hansen M."/>
            <person name="Howarth C."/>
            <person name="Imamovic A."/>
            <person name="Larimer J."/>
            <person name="McCowan C."/>
            <person name="Murphy C."/>
            <person name="Neiman D."/>
            <person name="Pearson M."/>
            <person name="Priest M."/>
            <person name="Roberts A."/>
            <person name="Saif S."/>
            <person name="Shea T."/>
            <person name="Sisk P."/>
            <person name="Sykes S."/>
            <person name="Wortman J."/>
            <person name="Nusbaum C."/>
            <person name="Birren B."/>
        </authorList>
    </citation>
    <scope>NUCLEOTIDE SEQUENCE [LARGE SCALE GENOMIC DNA]</scope>
    <source>
        <strain evidence="1 2">90A8</strain>
    </source>
</reference>
<dbReference type="Proteomes" id="UP000013085">
    <property type="component" value="Unassembled WGS sequence"/>
</dbReference>
<dbReference type="RefSeq" id="WP_002593873.1">
    <property type="nucleotide sequence ID" value="NZ_KB850981.1"/>
</dbReference>
<comment type="caution">
    <text evidence="1">The sequence shown here is derived from an EMBL/GenBank/DDBJ whole genome shotgun (WGS) entry which is preliminary data.</text>
</comment>
<dbReference type="EMBL" id="AGYR01000041">
    <property type="protein sequence ID" value="ENZ11900.1"/>
    <property type="molecule type" value="Genomic_DNA"/>
</dbReference>
<accession>A0A0E2H7H2</accession>
<sequence>MKSSISGLKKYLIGEKTKCARCDKKSGCRILLIMQAYKSGDADEYVVFIIVS</sequence>